<evidence type="ECO:0000313" key="5">
    <source>
        <dbReference type="Proteomes" id="UP000323393"/>
    </source>
</evidence>
<organism evidence="2 5">
    <name type="scientific">Sutcliffiella horikoshii</name>
    <dbReference type="NCBI Taxonomy" id="79883"/>
    <lineage>
        <taxon>Bacteria</taxon>
        <taxon>Bacillati</taxon>
        <taxon>Bacillota</taxon>
        <taxon>Bacilli</taxon>
        <taxon>Bacillales</taxon>
        <taxon>Bacillaceae</taxon>
        <taxon>Sutcliffiella</taxon>
    </lineage>
</organism>
<dbReference type="RefSeq" id="WP_088017874.1">
    <property type="nucleotide sequence ID" value="NZ_CP020880.1"/>
</dbReference>
<reference evidence="5 6" key="2">
    <citation type="submission" date="2019-08" db="EMBL/GenBank/DDBJ databases">
        <title>Bacillus genomes from the desert of Cuatro Cienegas, Coahuila.</title>
        <authorList>
            <person name="Olmedo-Alvarez G."/>
        </authorList>
    </citation>
    <scope>NUCLEOTIDE SEQUENCE [LARGE SCALE GENOMIC DNA]</scope>
    <source>
        <strain evidence="2 5">CH88_3T</strain>
        <strain evidence="3 6">CH98b_3T</strain>
    </source>
</reference>
<gene>
    <name evidence="1" type="ORF">B4U37_08455</name>
    <name evidence="2" type="ORF">FZC74_03365</name>
    <name evidence="3" type="ORF">FZC75_03690</name>
</gene>
<dbReference type="EMBL" id="CP020880">
    <property type="protein sequence ID" value="ART76062.1"/>
    <property type="molecule type" value="Genomic_DNA"/>
</dbReference>
<evidence type="ECO:0000313" key="3">
    <source>
        <dbReference type="EMBL" id="TYS73445.1"/>
    </source>
</evidence>
<dbReference type="EMBL" id="VTET01000002">
    <property type="protein sequence ID" value="TYS73445.1"/>
    <property type="molecule type" value="Genomic_DNA"/>
</dbReference>
<dbReference type="AlphaFoldDB" id="A0A1Y0CLM7"/>
<evidence type="ECO:0000313" key="2">
    <source>
        <dbReference type="EMBL" id="TYS61329.1"/>
    </source>
</evidence>
<dbReference type="KEGG" id="bhk:B4U37_08455"/>
<name>A0A1Y0CLM7_9BACI</name>
<accession>A0A1Y0CLM7</accession>
<protein>
    <submittedName>
        <fullName evidence="2">Uncharacterized protein</fullName>
    </submittedName>
</protein>
<evidence type="ECO:0000313" key="4">
    <source>
        <dbReference type="Proteomes" id="UP000195573"/>
    </source>
</evidence>
<dbReference type="Proteomes" id="UP000324517">
    <property type="component" value="Unassembled WGS sequence"/>
</dbReference>
<reference evidence="1 4" key="1">
    <citation type="submission" date="2017-04" db="EMBL/GenBank/DDBJ databases">
        <title>Complete Genome Sequence of the Bacillus horikoshii 20a strain from Cuatro Cienegas, Coahuila, Mexico.</title>
        <authorList>
            <person name="Zarza E."/>
            <person name="Alcaraz L.D."/>
            <person name="Aguilar-Salinas B."/>
            <person name="Islas A."/>
            <person name="Olmedo-Alvarez G."/>
        </authorList>
    </citation>
    <scope>NUCLEOTIDE SEQUENCE [LARGE SCALE GENOMIC DNA]</scope>
    <source>
        <strain evidence="1 4">20a</strain>
    </source>
</reference>
<evidence type="ECO:0000313" key="6">
    <source>
        <dbReference type="Proteomes" id="UP000324517"/>
    </source>
</evidence>
<keyword evidence="4" id="KW-1185">Reference proteome</keyword>
<evidence type="ECO:0000313" key="1">
    <source>
        <dbReference type="EMBL" id="ART76062.1"/>
    </source>
</evidence>
<proteinExistence type="predicted"/>
<dbReference type="GeneID" id="96738453"/>
<sequence length="112" mass="13155">MVGIGQYKTSYAFAPYEDLRFKYLIFNAELGRVREISDELASIINAELELSKGKVIEQSLLEFNKNHRLFTIITNDQSRLMTTLSNKYHEHVDEMNRQELTIFYEEVNETIS</sequence>
<dbReference type="OrthoDB" id="2886245at2"/>
<dbReference type="Proteomes" id="UP000195573">
    <property type="component" value="Chromosome"/>
</dbReference>
<dbReference type="EMBL" id="VTEU01000001">
    <property type="protein sequence ID" value="TYS61329.1"/>
    <property type="molecule type" value="Genomic_DNA"/>
</dbReference>
<dbReference type="Proteomes" id="UP000323393">
    <property type="component" value="Unassembled WGS sequence"/>
</dbReference>